<dbReference type="PRINTS" id="PR00455">
    <property type="entry name" value="HTHTETR"/>
</dbReference>
<dbReference type="GO" id="GO:0003700">
    <property type="term" value="F:DNA-binding transcription factor activity"/>
    <property type="evidence" value="ECO:0007669"/>
    <property type="project" value="TreeGrafter"/>
</dbReference>
<keyword evidence="3" id="KW-0804">Transcription</keyword>
<evidence type="ECO:0000256" key="1">
    <source>
        <dbReference type="ARBA" id="ARBA00023015"/>
    </source>
</evidence>
<dbReference type="InterPro" id="IPR009057">
    <property type="entry name" value="Homeodomain-like_sf"/>
</dbReference>
<dbReference type="SUPFAM" id="SSF48498">
    <property type="entry name" value="Tetracyclin repressor-like, C-terminal domain"/>
    <property type="match status" value="1"/>
</dbReference>
<dbReference type="InterPro" id="IPR049445">
    <property type="entry name" value="TetR_SbtR-like_C"/>
</dbReference>
<evidence type="ECO:0000313" key="4">
    <source>
        <dbReference type="EMBL" id="UOE21044.1"/>
    </source>
</evidence>
<reference evidence="4" key="1">
    <citation type="submission" date="2020-10" db="EMBL/GenBank/DDBJ databases">
        <title>De novo genome project of the cellulose decomposer Thermobifida halotolerans type strain.</title>
        <authorList>
            <person name="Nagy I."/>
            <person name="Horvath B."/>
            <person name="Kukolya J."/>
            <person name="Nagy I."/>
            <person name="Orsini M."/>
        </authorList>
    </citation>
    <scope>NUCLEOTIDE SEQUENCE</scope>
    <source>
        <strain evidence="4">DSM 44931</strain>
    </source>
</reference>
<dbReference type="Pfam" id="PF00440">
    <property type="entry name" value="TetR_N"/>
    <property type="match status" value="1"/>
</dbReference>
<dbReference type="GO" id="GO:0000976">
    <property type="term" value="F:transcription cis-regulatory region binding"/>
    <property type="evidence" value="ECO:0007669"/>
    <property type="project" value="TreeGrafter"/>
</dbReference>
<accession>A0A399G8N4</accession>
<name>A0A399G8N4_9ACTN</name>
<dbReference type="EMBL" id="CP063196">
    <property type="protein sequence ID" value="UOE21044.1"/>
    <property type="molecule type" value="Genomic_DNA"/>
</dbReference>
<evidence type="ECO:0000256" key="2">
    <source>
        <dbReference type="ARBA" id="ARBA00023125"/>
    </source>
</evidence>
<dbReference type="Gene3D" id="1.10.357.10">
    <property type="entry name" value="Tetracycline Repressor, domain 2"/>
    <property type="match status" value="1"/>
</dbReference>
<dbReference type="OrthoDB" id="9795011at2"/>
<proteinExistence type="predicted"/>
<keyword evidence="1" id="KW-0805">Transcription regulation</keyword>
<dbReference type="Pfam" id="PF21597">
    <property type="entry name" value="TetR_C_43"/>
    <property type="match status" value="1"/>
</dbReference>
<dbReference type="InterPro" id="IPR036271">
    <property type="entry name" value="Tet_transcr_reg_TetR-rel_C_sf"/>
</dbReference>
<dbReference type="SUPFAM" id="SSF46689">
    <property type="entry name" value="Homeodomain-like"/>
    <property type="match status" value="1"/>
</dbReference>
<protein>
    <submittedName>
        <fullName evidence="4">TetR/AcrR family transcriptional regulator</fullName>
    </submittedName>
</protein>
<dbReference type="PROSITE" id="PS50977">
    <property type="entry name" value="HTH_TETR_2"/>
    <property type="match status" value="1"/>
</dbReference>
<organism evidence="4 5">
    <name type="scientific">Thermobifida halotolerans</name>
    <dbReference type="NCBI Taxonomy" id="483545"/>
    <lineage>
        <taxon>Bacteria</taxon>
        <taxon>Bacillati</taxon>
        <taxon>Actinomycetota</taxon>
        <taxon>Actinomycetes</taxon>
        <taxon>Streptosporangiales</taxon>
        <taxon>Nocardiopsidaceae</taxon>
        <taxon>Thermobifida</taxon>
    </lineage>
</organism>
<dbReference type="PANTHER" id="PTHR30055:SF234">
    <property type="entry name" value="HTH-TYPE TRANSCRIPTIONAL REGULATOR BETI"/>
    <property type="match status" value="1"/>
</dbReference>
<evidence type="ECO:0000256" key="3">
    <source>
        <dbReference type="ARBA" id="ARBA00023163"/>
    </source>
</evidence>
<keyword evidence="2" id="KW-0238">DNA-binding</keyword>
<dbReference type="InterPro" id="IPR050109">
    <property type="entry name" value="HTH-type_TetR-like_transc_reg"/>
</dbReference>
<dbReference type="AlphaFoldDB" id="A0A399G8N4"/>
<dbReference type="KEGG" id="thao:NI17_007815"/>
<dbReference type="RefSeq" id="WP_068690476.1">
    <property type="nucleotide sequence ID" value="NZ_CP063196.1"/>
</dbReference>
<sequence>MSSPPSRSPSSRPLRKDAEENRRRILRAAREVFAERGLEAALDDIALRAGVGVGTVYRRFSGKEALVEALFEEQIDAMVALAEEALAVDDPWEGFVRFTVRANELFVRDRGLREATLLGTYGRDRVARARDRLVPAIRAVVERVQRSGRLRSDITDRDMPIIGMMLGSVSEYVRTVRPEVWKRYLLIILDGLRTPDPSPLPDPLTPEELDALLRPPRGAD</sequence>
<keyword evidence="5" id="KW-1185">Reference proteome</keyword>
<gene>
    <name evidence="4" type="ORF">NI17_007815</name>
</gene>
<dbReference type="Proteomes" id="UP000265719">
    <property type="component" value="Chromosome"/>
</dbReference>
<dbReference type="InterPro" id="IPR001647">
    <property type="entry name" value="HTH_TetR"/>
</dbReference>
<dbReference type="PANTHER" id="PTHR30055">
    <property type="entry name" value="HTH-TYPE TRANSCRIPTIONAL REGULATOR RUTR"/>
    <property type="match status" value="1"/>
</dbReference>
<evidence type="ECO:0000313" key="5">
    <source>
        <dbReference type="Proteomes" id="UP000265719"/>
    </source>
</evidence>